<dbReference type="PANTHER" id="PTHR33107:SF28">
    <property type="entry name" value="CYSTEINE PROTEASE INHIBITOR 8-LIKE"/>
    <property type="match status" value="1"/>
</dbReference>
<feature type="chain" id="PRO_5040757404" evidence="3">
    <location>
        <begin position="29"/>
        <end position="210"/>
    </location>
</feature>
<keyword evidence="3" id="KW-0732">Signal</keyword>
<feature type="transmembrane region" description="Helical" evidence="2">
    <location>
        <begin position="44"/>
        <end position="63"/>
    </location>
</feature>
<organism evidence="4 5">
    <name type="scientific">Hibiscus trionum</name>
    <name type="common">Flower of an hour</name>
    <dbReference type="NCBI Taxonomy" id="183268"/>
    <lineage>
        <taxon>Eukaryota</taxon>
        <taxon>Viridiplantae</taxon>
        <taxon>Streptophyta</taxon>
        <taxon>Embryophyta</taxon>
        <taxon>Tracheophyta</taxon>
        <taxon>Spermatophyta</taxon>
        <taxon>Magnoliopsida</taxon>
        <taxon>eudicotyledons</taxon>
        <taxon>Gunneridae</taxon>
        <taxon>Pentapetalae</taxon>
        <taxon>rosids</taxon>
        <taxon>malvids</taxon>
        <taxon>Malvales</taxon>
        <taxon>Malvaceae</taxon>
        <taxon>Malvoideae</taxon>
        <taxon>Hibiscus</taxon>
    </lineage>
</organism>
<proteinExistence type="inferred from homology"/>
<gene>
    <name evidence="4" type="ORF">HRI_004898900</name>
</gene>
<name>A0A9W7MTE0_HIBTR</name>
<dbReference type="SUPFAM" id="SSF50386">
    <property type="entry name" value="STI-like"/>
    <property type="match status" value="1"/>
</dbReference>
<evidence type="ECO:0000313" key="4">
    <source>
        <dbReference type="EMBL" id="GMJ12297.1"/>
    </source>
</evidence>
<dbReference type="PANTHER" id="PTHR33107">
    <property type="entry name" value="KUNITZ TRYPSIN INHIBITOR 2"/>
    <property type="match status" value="1"/>
</dbReference>
<dbReference type="EMBL" id="BSYR01000063">
    <property type="protein sequence ID" value="GMJ12297.1"/>
    <property type="molecule type" value="Genomic_DNA"/>
</dbReference>
<dbReference type="PROSITE" id="PS00283">
    <property type="entry name" value="SOYBEAN_KUNITZ"/>
    <property type="match status" value="1"/>
</dbReference>
<evidence type="ECO:0000256" key="3">
    <source>
        <dbReference type="SAM" id="SignalP"/>
    </source>
</evidence>
<sequence length="210" mass="22625">MKTTTASVFLLFIFSIIQSSFLFGVANAANDAVLDVDGDEVLTGLPYYVLPATWGAGGGGLAIGKKSDRKCPEIVVQRRSDDDFGNPVVFSNADSSDGVIRLSSDVEGEDKSSGKRLVELGGSEGEPGCDTVDTWFKLETTGFNDESYKFKYCPSICSSSITSCHDIGKVQDHHGHVRLALSDDGTGFPWPWIFIKAYGGNGRIRQVVRA</sequence>
<feature type="signal peptide" evidence="3">
    <location>
        <begin position="1"/>
        <end position="28"/>
    </location>
</feature>
<dbReference type="SMART" id="SM00452">
    <property type="entry name" value="STI"/>
    <property type="match status" value="1"/>
</dbReference>
<keyword evidence="5" id="KW-1185">Reference proteome</keyword>
<dbReference type="OrthoDB" id="961994at2759"/>
<dbReference type="InterPro" id="IPR002160">
    <property type="entry name" value="Prot_inh_Kunz-lg"/>
</dbReference>
<dbReference type="PRINTS" id="PR00291">
    <property type="entry name" value="KUNITZINHBTR"/>
</dbReference>
<reference evidence="4" key="1">
    <citation type="submission" date="2023-05" db="EMBL/GenBank/DDBJ databases">
        <title>Genome and transcriptome analyses reveal genes involved in the formation of fine ridges on petal epidermal cells in Hibiscus trionum.</title>
        <authorList>
            <person name="Koshimizu S."/>
            <person name="Masuda S."/>
            <person name="Ishii T."/>
            <person name="Shirasu K."/>
            <person name="Hoshino A."/>
            <person name="Arita M."/>
        </authorList>
    </citation>
    <scope>NUCLEOTIDE SEQUENCE</scope>
    <source>
        <strain evidence="4">Hamamatsu line</strain>
    </source>
</reference>
<keyword evidence="2" id="KW-1133">Transmembrane helix</keyword>
<keyword evidence="2" id="KW-0472">Membrane</keyword>
<evidence type="ECO:0000313" key="5">
    <source>
        <dbReference type="Proteomes" id="UP001165190"/>
    </source>
</evidence>
<dbReference type="Gene3D" id="2.80.10.50">
    <property type="match status" value="2"/>
</dbReference>
<dbReference type="AlphaFoldDB" id="A0A9W7MTE0"/>
<accession>A0A9W7MTE0</accession>
<dbReference type="Proteomes" id="UP001165190">
    <property type="component" value="Unassembled WGS sequence"/>
</dbReference>
<keyword evidence="2" id="KW-0812">Transmembrane</keyword>
<comment type="similarity">
    <text evidence="1">Belongs to the protease inhibitor I3 (leguminous Kunitz-type inhibitor) family.</text>
</comment>
<protein>
    <submittedName>
        <fullName evidence="4">ARABIDOPSIS THALIANA KUNITZ TRYPSIN INHIBITOR 5</fullName>
    </submittedName>
</protein>
<evidence type="ECO:0000256" key="2">
    <source>
        <dbReference type="SAM" id="Phobius"/>
    </source>
</evidence>
<dbReference type="Pfam" id="PF00197">
    <property type="entry name" value="Kunitz_legume"/>
    <property type="match status" value="1"/>
</dbReference>
<dbReference type="InterPro" id="IPR011065">
    <property type="entry name" value="Kunitz_inhibitor_STI-like_sf"/>
</dbReference>
<comment type="caution">
    <text evidence="4">The sequence shown here is derived from an EMBL/GenBank/DDBJ whole genome shotgun (WGS) entry which is preliminary data.</text>
</comment>
<dbReference type="GO" id="GO:0004866">
    <property type="term" value="F:endopeptidase inhibitor activity"/>
    <property type="evidence" value="ECO:0007669"/>
    <property type="project" value="InterPro"/>
</dbReference>
<evidence type="ECO:0000256" key="1">
    <source>
        <dbReference type="ARBA" id="ARBA00005440"/>
    </source>
</evidence>